<dbReference type="SUPFAM" id="SSF74653">
    <property type="entry name" value="TolA/TonB C-terminal domain"/>
    <property type="match status" value="1"/>
</dbReference>
<protein>
    <submittedName>
        <fullName evidence="8">TonB family protein</fullName>
    </submittedName>
</protein>
<keyword evidence="2 6" id="KW-0812">Transmembrane</keyword>
<dbReference type="RefSeq" id="WP_224193842.1">
    <property type="nucleotide sequence ID" value="NZ_JAIRAU010000028.1"/>
</dbReference>
<keyword evidence="3 6" id="KW-1133">Transmembrane helix</keyword>
<feature type="transmembrane region" description="Helical" evidence="6">
    <location>
        <begin position="12"/>
        <end position="31"/>
    </location>
</feature>
<dbReference type="InterPro" id="IPR006260">
    <property type="entry name" value="TonB/TolA_C"/>
</dbReference>
<evidence type="ECO:0000256" key="3">
    <source>
        <dbReference type="ARBA" id="ARBA00022989"/>
    </source>
</evidence>
<name>A0ABS7TVL9_9BACT</name>
<feature type="region of interest" description="Disordered" evidence="5">
    <location>
        <begin position="58"/>
        <end position="186"/>
    </location>
</feature>
<evidence type="ECO:0000256" key="5">
    <source>
        <dbReference type="SAM" id="MobiDB-lite"/>
    </source>
</evidence>
<dbReference type="Proteomes" id="UP001139031">
    <property type="component" value="Unassembled WGS sequence"/>
</dbReference>
<keyword evidence="4 6" id="KW-0472">Membrane</keyword>
<feature type="compositionally biased region" description="Basic and acidic residues" evidence="5">
    <location>
        <begin position="80"/>
        <end position="109"/>
    </location>
</feature>
<reference evidence="8" key="1">
    <citation type="submission" date="2021-08" db="EMBL/GenBank/DDBJ databases">
        <authorList>
            <person name="Stevens D.C."/>
        </authorList>
    </citation>
    <scope>NUCLEOTIDE SEQUENCE</scope>
    <source>
        <strain evidence="8">DSM 53165</strain>
    </source>
</reference>
<evidence type="ECO:0000313" key="9">
    <source>
        <dbReference type="Proteomes" id="UP001139031"/>
    </source>
</evidence>
<evidence type="ECO:0000256" key="1">
    <source>
        <dbReference type="ARBA" id="ARBA00004167"/>
    </source>
</evidence>
<keyword evidence="9" id="KW-1185">Reference proteome</keyword>
<dbReference type="Gene3D" id="3.30.1150.10">
    <property type="match status" value="1"/>
</dbReference>
<sequence>MRRERDNSALTLVVWMLLASLLVHLLMWPVGDQLIGLGWDAPPLPRSDGWMQVALVPPEEEAPPEPEAQPRPPEQSGRLIKQDRVRKESVPDDAKYVSEFDQSTDKETRAPNVRPTPGGLPLLPGRPDADNSQVKGPSRPQAPSLAEGQQPEGPQVDPGPLGPLPLSPGRTSPGGNPGLRGTPGAMERALGQAGTFDSIDDDVPEGAENMLNSRRWKYASFFNRIRDAVADRWRPEEVHRARDPSGTKYGTIPRVTRLFIKLNPDGSVNGISTDSSCGLDFLDEEAIRAIRAAAPFNNPPPQLIDPRTGLIEFGFGFRLEFEKGGGRIFRYSH</sequence>
<proteinExistence type="predicted"/>
<comment type="caution">
    <text evidence="8">The sequence shown here is derived from an EMBL/GenBank/DDBJ whole genome shotgun (WGS) entry which is preliminary data.</text>
</comment>
<dbReference type="EMBL" id="JAIRAU010000028">
    <property type="protein sequence ID" value="MBZ5712081.1"/>
    <property type="molecule type" value="Genomic_DNA"/>
</dbReference>
<dbReference type="NCBIfam" id="TIGR01352">
    <property type="entry name" value="tonB_Cterm"/>
    <property type="match status" value="1"/>
</dbReference>
<dbReference type="PROSITE" id="PS52015">
    <property type="entry name" value="TONB_CTD"/>
    <property type="match status" value="1"/>
</dbReference>
<evidence type="ECO:0000313" key="8">
    <source>
        <dbReference type="EMBL" id="MBZ5712081.1"/>
    </source>
</evidence>
<dbReference type="InterPro" id="IPR037682">
    <property type="entry name" value="TonB_C"/>
</dbReference>
<feature type="domain" description="TonB C-terminal" evidence="7">
    <location>
        <begin position="228"/>
        <end position="322"/>
    </location>
</feature>
<organism evidence="8 9">
    <name type="scientific">Nannocystis pusilla</name>
    <dbReference type="NCBI Taxonomy" id="889268"/>
    <lineage>
        <taxon>Bacteria</taxon>
        <taxon>Pseudomonadati</taxon>
        <taxon>Myxococcota</taxon>
        <taxon>Polyangia</taxon>
        <taxon>Nannocystales</taxon>
        <taxon>Nannocystaceae</taxon>
        <taxon>Nannocystis</taxon>
    </lineage>
</organism>
<accession>A0ABS7TVL9</accession>
<evidence type="ECO:0000256" key="2">
    <source>
        <dbReference type="ARBA" id="ARBA00022692"/>
    </source>
</evidence>
<evidence type="ECO:0000256" key="6">
    <source>
        <dbReference type="SAM" id="Phobius"/>
    </source>
</evidence>
<evidence type="ECO:0000256" key="4">
    <source>
        <dbReference type="ARBA" id="ARBA00023136"/>
    </source>
</evidence>
<comment type="subcellular location">
    <subcellularLocation>
        <location evidence="1">Membrane</location>
        <topology evidence="1">Single-pass membrane protein</topology>
    </subcellularLocation>
</comment>
<gene>
    <name evidence="8" type="ORF">K7C98_22790</name>
</gene>
<evidence type="ECO:0000259" key="7">
    <source>
        <dbReference type="PROSITE" id="PS52015"/>
    </source>
</evidence>